<protein>
    <submittedName>
        <fullName evidence="2">Polysaccharide pyruvyl transferase family protein WcaK</fullName>
    </submittedName>
</protein>
<organism evidence="2 3">
    <name type="scientific">Dysgonomonas macrotermitis</name>
    <dbReference type="NCBI Taxonomy" id="1346286"/>
    <lineage>
        <taxon>Bacteria</taxon>
        <taxon>Pseudomonadati</taxon>
        <taxon>Bacteroidota</taxon>
        <taxon>Bacteroidia</taxon>
        <taxon>Bacteroidales</taxon>
        <taxon>Dysgonomonadaceae</taxon>
        <taxon>Dysgonomonas</taxon>
    </lineage>
</organism>
<dbReference type="Proteomes" id="UP000184480">
    <property type="component" value="Unassembled WGS sequence"/>
</dbReference>
<name>A0A1M5I3Q8_9BACT</name>
<dbReference type="InterPro" id="IPR007345">
    <property type="entry name" value="Polysacch_pyruvyl_Trfase"/>
</dbReference>
<dbReference type="OrthoDB" id="3199616at2"/>
<dbReference type="RefSeq" id="WP_062178516.1">
    <property type="nucleotide sequence ID" value="NZ_BBXL01000005.1"/>
</dbReference>
<sequence>MKYTLINCYSDNNKGDLGIILSTIDFLKETDKNAEIIGVSTYNKSDPYFETEHEILKTNIPMFPAIFGELNIGSSKNAVLKMLRFAFDTLRILLLMILPQRIGLSILFSKAEKRSIDEIKSSDYVVSKGGSFLCNEKDLRSKIALIRFLYIFFLCIKMKKKVVILCQSLGPVYGKFSRYLLNKILVRCDAVVLREDFCIKKYNYLTLPKERVYYLNDIAFFFEPTPFNCSFLLSDRFRVGMTVKHVSADKDFKFQQMMLNSIMYCIDAYNCDIFIFPHVTIDNDLHAAYEIYNKLPDKYKPFVTVFSDNYEGGELKYMYKQMDMFIGTRLHSTIFAMGVYVPCVCISYHGTKSQGIFNNLDSLKYVVEEYDDVVLNMTIDLLYKNRDEQRKVLETSLMLQKQLFEVTFKEVFR</sequence>
<feature type="domain" description="Polysaccharide pyruvyl transferase" evidence="1">
    <location>
        <begin position="13"/>
        <end position="349"/>
    </location>
</feature>
<evidence type="ECO:0000313" key="3">
    <source>
        <dbReference type="Proteomes" id="UP000184480"/>
    </source>
</evidence>
<keyword evidence="2" id="KW-0808">Transferase</keyword>
<dbReference type="PANTHER" id="PTHR36836">
    <property type="entry name" value="COLANIC ACID BIOSYNTHESIS PROTEIN WCAK"/>
    <property type="match status" value="1"/>
</dbReference>
<dbReference type="AlphaFoldDB" id="A0A1M5I3Q8"/>
<evidence type="ECO:0000313" key="2">
    <source>
        <dbReference type="EMBL" id="SHG22968.1"/>
    </source>
</evidence>
<dbReference type="STRING" id="1346286.SAMN05444362_11832"/>
<proteinExistence type="predicted"/>
<keyword evidence="3" id="KW-1185">Reference proteome</keyword>
<reference evidence="3" key="1">
    <citation type="submission" date="2016-11" db="EMBL/GenBank/DDBJ databases">
        <authorList>
            <person name="Varghese N."/>
            <person name="Submissions S."/>
        </authorList>
    </citation>
    <scope>NUCLEOTIDE SEQUENCE [LARGE SCALE GENOMIC DNA]</scope>
    <source>
        <strain evidence="3">DSM 27370</strain>
    </source>
</reference>
<evidence type="ECO:0000259" key="1">
    <source>
        <dbReference type="Pfam" id="PF04230"/>
    </source>
</evidence>
<gene>
    <name evidence="2" type="ORF">SAMN05444362_11832</name>
</gene>
<dbReference type="EMBL" id="FQUC01000018">
    <property type="protein sequence ID" value="SHG22968.1"/>
    <property type="molecule type" value="Genomic_DNA"/>
</dbReference>
<dbReference type="PANTHER" id="PTHR36836:SF1">
    <property type="entry name" value="COLANIC ACID BIOSYNTHESIS PROTEIN WCAK"/>
    <property type="match status" value="1"/>
</dbReference>
<accession>A0A1M5I3Q8</accession>
<dbReference type="Pfam" id="PF04230">
    <property type="entry name" value="PS_pyruv_trans"/>
    <property type="match status" value="1"/>
</dbReference>
<dbReference type="GO" id="GO:0016740">
    <property type="term" value="F:transferase activity"/>
    <property type="evidence" value="ECO:0007669"/>
    <property type="project" value="UniProtKB-KW"/>
</dbReference>